<protein>
    <submittedName>
        <fullName evidence="1">Uncharacterized protein</fullName>
    </submittedName>
</protein>
<dbReference type="EMBL" id="JBJQOH010000007">
    <property type="protein sequence ID" value="KAL3680691.1"/>
    <property type="molecule type" value="Genomic_DNA"/>
</dbReference>
<sequence length="147" mass="16680">MSLITKSSPMFTDDKHLFEHLHEFSKYVGGRRIAMKNTLKSGKLRVDVDVKDEQMLDAMPGAAKTWLGSSYKRKLELKDLQNERGRYRSDPGSRKVSQVMEGPTVGAFDPNFLSLQLSKILDQVCTSTVPQELLNVERKANPPYARH</sequence>
<accession>A0ABD3GPS1</accession>
<comment type="caution">
    <text evidence="1">The sequence shown here is derived from an EMBL/GenBank/DDBJ whole genome shotgun (WGS) entry which is preliminary data.</text>
</comment>
<proteinExistence type="predicted"/>
<evidence type="ECO:0000313" key="1">
    <source>
        <dbReference type="EMBL" id="KAL3680691.1"/>
    </source>
</evidence>
<dbReference type="AlphaFoldDB" id="A0ABD3GPS1"/>
<organism evidence="1 2">
    <name type="scientific">Riccia sorocarpa</name>
    <dbReference type="NCBI Taxonomy" id="122646"/>
    <lineage>
        <taxon>Eukaryota</taxon>
        <taxon>Viridiplantae</taxon>
        <taxon>Streptophyta</taxon>
        <taxon>Embryophyta</taxon>
        <taxon>Marchantiophyta</taxon>
        <taxon>Marchantiopsida</taxon>
        <taxon>Marchantiidae</taxon>
        <taxon>Marchantiales</taxon>
        <taxon>Ricciaceae</taxon>
        <taxon>Riccia</taxon>
    </lineage>
</organism>
<evidence type="ECO:0000313" key="2">
    <source>
        <dbReference type="Proteomes" id="UP001633002"/>
    </source>
</evidence>
<reference evidence="1 2" key="1">
    <citation type="submission" date="2024-09" db="EMBL/GenBank/DDBJ databases">
        <title>Chromosome-scale assembly of Riccia sorocarpa.</title>
        <authorList>
            <person name="Paukszto L."/>
        </authorList>
    </citation>
    <scope>NUCLEOTIDE SEQUENCE [LARGE SCALE GENOMIC DNA]</scope>
    <source>
        <strain evidence="1">LP-2024</strain>
        <tissue evidence="1">Aerial parts of the thallus</tissue>
    </source>
</reference>
<name>A0ABD3GPS1_9MARC</name>
<keyword evidence="2" id="KW-1185">Reference proteome</keyword>
<dbReference type="Proteomes" id="UP001633002">
    <property type="component" value="Unassembled WGS sequence"/>
</dbReference>
<gene>
    <name evidence="1" type="ORF">R1sor_023647</name>
</gene>